<reference evidence="1" key="1">
    <citation type="submission" date="2021-01" db="EMBL/GenBank/DDBJ databases">
        <authorList>
            <person name="Sun Q."/>
        </authorList>
    </citation>
    <scope>NUCLEOTIDE SEQUENCE</scope>
    <source>
        <strain evidence="1">YIM B02566</strain>
    </source>
</reference>
<proteinExistence type="predicted"/>
<sequence>MKSALWMALALVLTAIAPAGARDLAEIKATGTIRIATEGATPPFNYFEGEKLTGFDVDLGSAVAEKLGLKVEWVTLAFDGLLVGLDHDRYDIVVAGHGITPERQKAVDFSTPYVCSGAAIVAKEGGARTVADLAGKMVGVQVGTTYLTAVRDVPGVKEVKTFPKDTDALQNLVSGRTDVWISDKLTALTAAEKAPDAKLQIGDLLYEERYGMAFKKGNDTLRDAVDAAVRDMLADGGYKRISEHYFKQDIRCP</sequence>
<keyword evidence="2" id="KW-1185">Reference proteome</keyword>
<name>A0ACC5R5Q8_9HYPH</name>
<evidence type="ECO:0000313" key="1">
    <source>
        <dbReference type="EMBL" id="MBK1867958.1"/>
    </source>
</evidence>
<dbReference type="EMBL" id="JAENHL010000007">
    <property type="protein sequence ID" value="MBK1867958.1"/>
    <property type="molecule type" value="Genomic_DNA"/>
</dbReference>
<organism evidence="1 2">
    <name type="scientific">Taklimakanibacter albus</name>
    <dbReference type="NCBI Taxonomy" id="2800327"/>
    <lineage>
        <taxon>Bacteria</taxon>
        <taxon>Pseudomonadati</taxon>
        <taxon>Pseudomonadota</taxon>
        <taxon>Alphaproteobacteria</taxon>
        <taxon>Hyphomicrobiales</taxon>
        <taxon>Aestuariivirgaceae</taxon>
        <taxon>Taklimakanibacter</taxon>
    </lineage>
</organism>
<evidence type="ECO:0000313" key="2">
    <source>
        <dbReference type="Proteomes" id="UP000616151"/>
    </source>
</evidence>
<dbReference type="Proteomes" id="UP000616151">
    <property type="component" value="Unassembled WGS sequence"/>
</dbReference>
<comment type="caution">
    <text evidence="1">The sequence shown here is derived from an EMBL/GenBank/DDBJ whole genome shotgun (WGS) entry which is preliminary data.</text>
</comment>
<gene>
    <name evidence="1" type="ORF">JHL16_16495</name>
</gene>
<accession>A0ACC5R5Q8</accession>
<protein>
    <submittedName>
        <fullName evidence="1">Amino acid ABC transporter substrate-binding protein</fullName>
    </submittedName>
</protein>